<comment type="caution">
    <text evidence="19">The sequence shown here is derived from an EMBL/GenBank/DDBJ whole genome shotgun (WGS) entry which is preliminary data.</text>
</comment>
<evidence type="ECO:0000313" key="19">
    <source>
        <dbReference type="EMBL" id="CAB3369093.1"/>
    </source>
</evidence>
<dbReference type="GO" id="GO:0004035">
    <property type="term" value="F:alkaline phosphatase activity"/>
    <property type="evidence" value="ECO:0007669"/>
    <property type="project" value="UniProtKB-EC"/>
</dbReference>
<evidence type="ECO:0000256" key="14">
    <source>
        <dbReference type="PIRSR" id="PIRSR601952-1"/>
    </source>
</evidence>
<keyword evidence="5" id="KW-0597">Phosphoprotein</keyword>
<dbReference type="CDD" id="cd16012">
    <property type="entry name" value="ALP"/>
    <property type="match status" value="2"/>
</dbReference>
<feature type="binding site" evidence="15">
    <location>
        <position position="554"/>
    </location>
    <ligand>
        <name>Zn(2+)</name>
        <dbReference type="ChEBI" id="CHEBI:29105"/>
        <label>2</label>
    </ligand>
</feature>
<dbReference type="InterPro" id="IPR017850">
    <property type="entry name" value="Alkaline_phosphatase_core_sf"/>
</dbReference>
<dbReference type="SUPFAM" id="SSF53649">
    <property type="entry name" value="Alkaline phosphatase-like"/>
    <property type="match status" value="2"/>
</dbReference>
<evidence type="ECO:0000256" key="4">
    <source>
        <dbReference type="ARBA" id="ARBA00022475"/>
    </source>
</evidence>
<dbReference type="AlphaFoldDB" id="A0A8S1CBR5"/>
<evidence type="ECO:0000256" key="15">
    <source>
        <dbReference type="PIRSR" id="PIRSR601952-2"/>
    </source>
</evidence>
<dbReference type="GO" id="GO:0005886">
    <property type="term" value="C:plasma membrane"/>
    <property type="evidence" value="ECO:0007669"/>
    <property type="project" value="UniProtKB-SubCell"/>
</dbReference>
<keyword evidence="12" id="KW-0325">Glycoprotein</keyword>
<dbReference type="OrthoDB" id="5818554at2759"/>
<evidence type="ECO:0000256" key="18">
    <source>
        <dbReference type="SAM" id="SignalP"/>
    </source>
</evidence>
<feature type="binding site" evidence="15">
    <location>
        <position position="819"/>
    </location>
    <ligand>
        <name>Zn(2+)</name>
        <dbReference type="ChEBI" id="CHEBI:29105"/>
        <label>2</label>
    </ligand>
</feature>
<feature type="binding site" evidence="15">
    <location>
        <position position="554"/>
    </location>
    <ligand>
        <name>Mg(2+)</name>
        <dbReference type="ChEBI" id="CHEBI:18420"/>
    </ligand>
</feature>
<keyword evidence="18" id="KW-0732">Signal</keyword>
<dbReference type="SMART" id="SM00098">
    <property type="entry name" value="alkPPc"/>
    <property type="match status" value="2"/>
</dbReference>
<feature type="binding site" evidence="15">
    <location>
        <position position="823"/>
    </location>
    <ligand>
        <name>Zn(2+)</name>
        <dbReference type="ChEBI" id="CHEBI:29105"/>
        <label>2</label>
    </ligand>
</feature>
<dbReference type="EC" id="3.1.3.1" evidence="3 17"/>
<dbReference type="FunFam" id="3.40.720.10:FF:000008">
    <property type="entry name" value="Alkaline phosphatase"/>
    <property type="match status" value="1"/>
</dbReference>
<feature type="chain" id="PRO_5035755721" description="Alkaline phosphatase" evidence="18">
    <location>
        <begin position="19"/>
        <end position="1019"/>
    </location>
</feature>
<evidence type="ECO:0000313" key="20">
    <source>
        <dbReference type="Proteomes" id="UP000494165"/>
    </source>
</evidence>
<evidence type="ECO:0000256" key="10">
    <source>
        <dbReference type="ARBA" id="ARBA00022842"/>
    </source>
</evidence>
<evidence type="ECO:0000256" key="9">
    <source>
        <dbReference type="ARBA" id="ARBA00022833"/>
    </source>
</evidence>
<dbReference type="InterPro" id="IPR018299">
    <property type="entry name" value="Alkaline_phosphatase_AS"/>
</dbReference>
<keyword evidence="20" id="KW-1185">Reference proteome</keyword>
<gene>
    <name evidence="19" type="ORF">CLODIP_2_CD02573</name>
</gene>
<reference evidence="19 20" key="1">
    <citation type="submission" date="2020-04" db="EMBL/GenBank/DDBJ databases">
        <authorList>
            <person name="Alioto T."/>
            <person name="Alioto T."/>
            <person name="Gomez Garrido J."/>
        </authorList>
    </citation>
    <scope>NUCLEOTIDE SEQUENCE [LARGE SCALE GENOMIC DNA]</scope>
</reference>
<evidence type="ECO:0000256" key="16">
    <source>
        <dbReference type="RuleBase" id="RU003946"/>
    </source>
</evidence>
<keyword evidence="13" id="KW-0449">Lipoprotein</keyword>
<keyword evidence="6" id="KW-0336">GPI-anchor</keyword>
<comment type="subcellular location">
    <subcellularLocation>
        <location evidence="1">Cell membrane</location>
        <topology evidence="1">Lipid-anchor</topology>
        <topology evidence="1">GPI-anchor</topology>
    </subcellularLocation>
</comment>
<dbReference type="Proteomes" id="UP000494165">
    <property type="component" value="Unassembled WGS sequence"/>
</dbReference>
<feature type="binding site" evidence="15">
    <location>
        <position position="667"/>
    </location>
    <ligand>
        <name>Mg(2+)</name>
        <dbReference type="ChEBI" id="CHEBI:18420"/>
    </ligand>
</feature>
<protein>
    <recommendedName>
        <fullName evidence="3 17">Alkaline phosphatase</fullName>
        <ecNumber evidence="3 17">3.1.3.1</ecNumber>
    </recommendedName>
</protein>
<proteinExistence type="inferred from homology"/>
<dbReference type="GO" id="GO:0098552">
    <property type="term" value="C:side of membrane"/>
    <property type="evidence" value="ECO:0007669"/>
    <property type="project" value="UniProtKB-KW"/>
</dbReference>
<feature type="binding site" evidence="15">
    <location>
        <position position="669"/>
    </location>
    <ligand>
        <name>Mg(2+)</name>
        <dbReference type="ChEBI" id="CHEBI:18420"/>
    </ligand>
</feature>
<dbReference type="PROSITE" id="PS00123">
    <property type="entry name" value="ALKALINE_PHOSPHATASE"/>
    <property type="match status" value="2"/>
</dbReference>
<organism evidence="19 20">
    <name type="scientific">Cloeon dipterum</name>
    <dbReference type="NCBI Taxonomy" id="197152"/>
    <lineage>
        <taxon>Eukaryota</taxon>
        <taxon>Metazoa</taxon>
        <taxon>Ecdysozoa</taxon>
        <taxon>Arthropoda</taxon>
        <taxon>Hexapoda</taxon>
        <taxon>Insecta</taxon>
        <taxon>Pterygota</taxon>
        <taxon>Palaeoptera</taxon>
        <taxon>Ephemeroptera</taxon>
        <taxon>Pisciforma</taxon>
        <taxon>Baetidae</taxon>
        <taxon>Cloeon</taxon>
    </lineage>
</organism>
<keyword evidence="11" id="KW-0472">Membrane</keyword>
<keyword evidence="7 15" id="KW-0479">Metal-binding</keyword>
<keyword evidence="8 17" id="KW-0378">Hydrolase</keyword>
<feature type="binding site" evidence="15">
    <location>
        <position position="861"/>
    </location>
    <ligand>
        <name>Zn(2+)</name>
        <dbReference type="ChEBI" id="CHEBI:29105"/>
        <label>2</label>
    </ligand>
</feature>
<evidence type="ECO:0000256" key="12">
    <source>
        <dbReference type="ARBA" id="ARBA00023180"/>
    </source>
</evidence>
<dbReference type="Pfam" id="PF00245">
    <property type="entry name" value="Alk_phosphatase"/>
    <property type="match status" value="2"/>
</dbReference>
<comment type="cofactor">
    <cofactor evidence="15">
        <name>Mg(2+)</name>
        <dbReference type="ChEBI" id="CHEBI:18420"/>
    </cofactor>
    <text evidence="15">Binds 1 Mg(2+) ion.</text>
</comment>
<dbReference type="GO" id="GO:0046872">
    <property type="term" value="F:metal ion binding"/>
    <property type="evidence" value="ECO:0007669"/>
    <property type="project" value="UniProtKB-KW"/>
</dbReference>
<evidence type="ECO:0000256" key="6">
    <source>
        <dbReference type="ARBA" id="ARBA00022622"/>
    </source>
</evidence>
<dbReference type="EMBL" id="CADEPI010000042">
    <property type="protein sequence ID" value="CAB3369093.1"/>
    <property type="molecule type" value="Genomic_DNA"/>
</dbReference>
<dbReference type="PRINTS" id="PR00113">
    <property type="entry name" value="ALKPHPHTASE"/>
</dbReference>
<dbReference type="PANTHER" id="PTHR11596:SF5">
    <property type="entry name" value="ALKALINE PHOSPHATASE"/>
    <property type="match status" value="1"/>
</dbReference>
<comment type="catalytic activity">
    <reaction evidence="17">
        <text>a phosphate monoester + H2O = an alcohol + phosphate</text>
        <dbReference type="Rhea" id="RHEA:15017"/>
        <dbReference type="ChEBI" id="CHEBI:15377"/>
        <dbReference type="ChEBI" id="CHEBI:30879"/>
        <dbReference type="ChEBI" id="CHEBI:43474"/>
        <dbReference type="ChEBI" id="CHEBI:67140"/>
        <dbReference type="EC" id="3.1.3.1"/>
    </reaction>
</comment>
<feature type="binding site" evidence="15">
    <location>
        <position position="814"/>
    </location>
    <ligand>
        <name>Mg(2+)</name>
        <dbReference type="ChEBI" id="CHEBI:18420"/>
    </ligand>
</feature>
<keyword evidence="9 15" id="KW-0862">Zinc</keyword>
<evidence type="ECO:0000256" key="17">
    <source>
        <dbReference type="RuleBase" id="RU003947"/>
    </source>
</evidence>
<evidence type="ECO:0000256" key="11">
    <source>
        <dbReference type="ARBA" id="ARBA00023136"/>
    </source>
</evidence>
<evidence type="ECO:0000256" key="8">
    <source>
        <dbReference type="ARBA" id="ARBA00022801"/>
    </source>
</evidence>
<dbReference type="Gene3D" id="3.40.720.10">
    <property type="entry name" value="Alkaline Phosphatase, subunit A"/>
    <property type="match status" value="2"/>
</dbReference>
<feature type="signal peptide" evidence="18">
    <location>
        <begin position="1"/>
        <end position="18"/>
    </location>
</feature>
<accession>A0A8S1CBR5</accession>
<evidence type="ECO:0000256" key="5">
    <source>
        <dbReference type="ARBA" id="ARBA00022553"/>
    </source>
</evidence>
<comment type="similarity">
    <text evidence="2 16">Belongs to the alkaline phosphatase family.</text>
</comment>
<sequence>MKILSFILFLFGPALVFGVALPDDRSATRVEDKRTWYSDAKNRLQQENAKKENTNRAKNIIPATSFELFSNVGLIKTYSTDKQVTDSAASATAILCGVKTKQGMLGVDQSAPENPCDKKRFEAAKVESILTWAQKAGMRTGLVTTTRITHATPAAAYAKVPKRGWESDTRIPEKYRSCVKDIARQLVEDAPGKDLNVIFGGGLCQFVSCRSDTQNLISNWKQRANAEKKKSMFVMDKMQMDRLTNETKVLGLFDSNHMSFDLERDKTVAGQPSIAEMTAKAISLLQNGDKGFFLMVEGGRIDHAHHLNLAKLALADAISFEEAVQTALNMTSSNDTLIVVTADHSHTMTINGYPDRGNDILGLNKKTHNDAYATETLTYANGPGFLKHRKNGTIEEGEYPWNDPSAMTDRNDSRYSHFAPIYKAHESHGGEDVAIFANGPFSHLFNGVYEQNYIAHAISCAGQIVENDQCWRLTVLGERTTRLIVNLKMKILRFILFLFGPALVLGVALPDDRSATRVEDKRTWYSDAKIRLQQENAKKENTNRAKNIIVFIGDGFGISTITASRIYKGQLAGNKGEESYHSFELFSNVGLIKTYSTDKQVTDSAASATAILCGVKTKQGMLGVDQSAPENPCYKTRFEAAKVESILTWAQKAGMRTGLVTTTRITHATPAATYAKVPDRGWESDTRIPKKYRSCVKDIARQLVEDAPGKDLNVIFGGGLCQFDECRSDKQNLISNWKQRANAVTDKSMFVMDKMQMDRLTNETKVLGLFDSNHMSFDLERDKTVAGQPSIAEMTAKAISLLQNGDKGFFLMVEGGRIDHAHHLNLAKLALADAISFEEAVQTALNMTSSNDTLIVVTADHSHTMTINGYPDRGNDILGLNKKTHKDSYATETLTYANGPGFLKHRKNGTIEEGEYPWNDPSAMTDRNDNSYSHFAPINTAYESHGGEDVAIFANGPFSHLFNGVYEQSYIAHAISCAGQIGPSADLCQPSSPSSSHFGFKSFSFASLLIFYLVLATLF</sequence>
<feature type="binding site" evidence="15">
    <location>
        <position position="860"/>
    </location>
    <ligand>
        <name>Zn(2+)</name>
        <dbReference type="ChEBI" id="CHEBI:29105"/>
        <label>2</label>
    </ligand>
</feature>
<evidence type="ECO:0000256" key="1">
    <source>
        <dbReference type="ARBA" id="ARBA00004609"/>
    </source>
</evidence>
<comment type="cofactor">
    <cofactor evidence="15">
        <name>Zn(2+)</name>
        <dbReference type="ChEBI" id="CHEBI:29105"/>
    </cofactor>
    <text evidence="15">Binds 2 Zn(2+) ions.</text>
</comment>
<evidence type="ECO:0000256" key="7">
    <source>
        <dbReference type="ARBA" id="ARBA00022723"/>
    </source>
</evidence>
<evidence type="ECO:0000256" key="2">
    <source>
        <dbReference type="ARBA" id="ARBA00005984"/>
    </source>
</evidence>
<dbReference type="PANTHER" id="PTHR11596">
    <property type="entry name" value="ALKALINE PHOSPHATASE"/>
    <property type="match status" value="1"/>
</dbReference>
<feature type="active site" description="Phosphoserine intermediate" evidence="14">
    <location>
        <position position="604"/>
    </location>
</feature>
<keyword evidence="4" id="KW-1003">Cell membrane</keyword>
<keyword evidence="10 15" id="KW-0460">Magnesium</keyword>
<name>A0A8S1CBR5_9INSE</name>
<feature type="binding site" evidence="15">
    <location>
        <position position="945"/>
    </location>
    <ligand>
        <name>Zn(2+)</name>
        <dbReference type="ChEBI" id="CHEBI:29105"/>
        <label>2</label>
    </ligand>
</feature>
<dbReference type="InterPro" id="IPR001952">
    <property type="entry name" value="Alkaline_phosphatase"/>
</dbReference>
<evidence type="ECO:0000256" key="13">
    <source>
        <dbReference type="ARBA" id="ARBA00023288"/>
    </source>
</evidence>
<evidence type="ECO:0000256" key="3">
    <source>
        <dbReference type="ARBA" id="ARBA00012647"/>
    </source>
</evidence>